<keyword evidence="2" id="KW-0732">Signal</keyword>
<proteinExistence type="predicted"/>
<organism evidence="3">
    <name type="scientific">Gordonia amarae</name>
    <dbReference type="NCBI Taxonomy" id="36821"/>
    <lineage>
        <taxon>Bacteria</taxon>
        <taxon>Bacillati</taxon>
        <taxon>Actinomycetota</taxon>
        <taxon>Actinomycetes</taxon>
        <taxon>Mycobacteriales</taxon>
        <taxon>Gordoniaceae</taxon>
        <taxon>Gordonia</taxon>
    </lineage>
</organism>
<dbReference type="PROSITE" id="PS51257">
    <property type="entry name" value="PROKAR_LIPOPROTEIN"/>
    <property type="match status" value="1"/>
</dbReference>
<feature type="chain" id="PRO_5038591872" evidence="2">
    <location>
        <begin position="21"/>
        <end position="279"/>
    </location>
</feature>
<evidence type="ECO:0000313" key="3">
    <source>
        <dbReference type="EMBL" id="QHN37865.1"/>
    </source>
</evidence>
<evidence type="ECO:0000256" key="1">
    <source>
        <dbReference type="SAM" id="MobiDB-lite"/>
    </source>
</evidence>
<accession>A0A857KEX0</accession>
<feature type="region of interest" description="Disordered" evidence="1">
    <location>
        <begin position="24"/>
        <end position="83"/>
    </location>
</feature>
<dbReference type="AlphaFoldDB" id="A0A857KEX0"/>
<dbReference type="RefSeq" id="WP_005183016.1">
    <property type="nucleotide sequence ID" value="NZ_CP045804.1"/>
</dbReference>
<sequence>MKRFASGTILVVATLLSVVACDDGGTSSSAPPTAEATIGDDAAGTLTGENSLPPSAAGPPDSPDSSGSPVTIRVNVGDRPANGAERVQKWADDVAAGRIDVLTRKCWTISPKVVATEYSQVTAIKNILETPGSQTQFGMSWKSGAGQLSFAYNELKSDYPCPVADVAEGFEEKVPQAGWIVQRALRRAQGNPVNPADTEAVYPLTCLPQVNRNWETQMGHPVVASVAQTLGKVGSFDASGFTFFREGSELIRVTGTVDGRQRSFLVGRQQGGWCIPEIR</sequence>
<reference evidence="3" key="1">
    <citation type="journal article" date="2021" name="Nat. Microbiol.">
        <title>Cocultivation of an ultrasmall environmental parasitic bacterium with lytic ability against bacteria associated with wastewater foams.</title>
        <authorList>
            <person name="Batinovic S."/>
            <person name="Rose J.J.A."/>
            <person name="Ratcliffe J."/>
            <person name="Seviour R.J."/>
            <person name="Petrovski S."/>
        </authorList>
    </citation>
    <scope>NUCLEOTIDE SEQUENCE</scope>
    <source>
        <strain evidence="3">CON44</strain>
    </source>
</reference>
<protein>
    <submittedName>
        <fullName evidence="3">Uncharacterized protein</fullName>
    </submittedName>
</protein>
<name>A0A857KEX0_9ACTN</name>
<gene>
    <name evidence="3" type="ORF">GII30_00525</name>
</gene>
<evidence type="ECO:0000256" key="2">
    <source>
        <dbReference type="SAM" id="SignalP"/>
    </source>
</evidence>
<feature type="signal peptide" evidence="2">
    <location>
        <begin position="1"/>
        <end position="20"/>
    </location>
</feature>
<dbReference type="EMBL" id="CP045810">
    <property type="protein sequence ID" value="QHN37865.1"/>
    <property type="molecule type" value="Genomic_DNA"/>
</dbReference>